<protein>
    <submittedName>
        <fullName evidence="1">Uncharacterized protein</fullName>
    </submittedName>
</protein>
<name>A0A9P8T8G3_9ASCO</name>
<dbReference type="RefSeq" id="XP_046063390.1">
    <property type="nucleotide sequence ID" value="XM_046203633.1"/>
</dbReference>
<keyword evidence="2" id="KW-1185">Reference proteome</keyword>
<dbReference type="AlphaFoldDB" id="A0A9P8T8G3"/>
<evidence type="ECO:0000313" key="1">
    <source>
        <dbReference type="EMBL" id="KAH3668976.1"/>
    </source>
</evidence>
<reference evidence="1" key="2">
    <citation type="submission" date="2021-01" db="EMBL/GenBank/DDBJ databases">
        <authorList>
            <person name="Schikora-Tamarit M.A."/>
        </authorList>
    </citation>
    <scope>NUCLEOTIDE SEQUENCE</scope>
    <source>
        <strain evidence="1">CBS6075</strain>
    </source>
</reference>
<comment type="caution">
    <text evidence="1">The sequence shown here is derived from an EMBL/GenBank/DDBJ whole genome shotgun (WGS) entry which is preliminary data.</text>
</comment>
<evidence type="ECO:0000313" key="2">
    <source>
        <dbReference type="Proteomes" id="UP000769157"/>
    </source>
</evidence>
<accession>A0A9P8T8G3</accession>
<dbReference type="Proteomes" id="UP000769157">
    <property type="component" value="Unassembled WGS sequence"/>
</dbReference>
<dbReference type="EMBL" id="JAEUBE010000158">
    <property type="protein sequence ID" value="KAH3668976.1"/>
    <property type="molecule type" value="Genomic_DNA"/>
</dbReference>
<proteinExistence type="predicted"/>
<gene>
    <name evidence="1" type="ORF">OGAPHI_002731</name>
</gene>
<dbReference type="GeneID" id="70234698"/>
<sequence>MDFRDESVILNRAVIDLDFGLCINGWCVFGKRRLTVHPNPVHMLENQRVDTRSQVDHCFEMAIVHFIILYVKLVVKNGKQPISRHRSLSLENVNRDLQLKLFRWKVLKLERHYL</sequence>
<organism evidence="1 2">
    <name type="scientific">Ogataea philodendri</name>
    <dbReference type="NCBI Taxonomy" id="1378263"/>
    <lineage>
        <taxon>Eukaryota</taxon>
        <taxon>Fungi</taxon>
        <taxon>Dikarya</taxon>
        <taxon>Ascomycota</taxon>
        <taxon>Saccharomycotina</taxon>
        <taxon>Pichiomycetes</taxon>
        <taxon>Pichiales</taxon>
        <taxon>Pichiaceae</taxon>
        <taxon>Ogataea</taxon>
    </lineage>
</organism>
<reference evidence="1" key="1">
    <citation type="journal article" date="2021" name="Open Biol.">
        <title>Shared evolutionary footprints suggest mitochondrial oxidative damage underlies multiple complex I losses in fungi.</title>
        <authorList>
            <person name="Schikora-Tamarit M.A."/>
            <person name="Marcet-Houben M."/>
            <person name="Nosek J."/>
            <person name="Gabaldon T."/>
        </authorList>
    </citation>
    <scope>NUCLEOTIDE SEQUENCE</scope>
    <source>
        <strain evidence="1">CBS6075</strain>
    </source>
</reference>